<protein>
    <recommendedName>
        <fullName evidence="4">Lipoprotein</fullName>
    </recommendedName>
</protein>
<reference evidence="2 3" key="1">
    <citation type="submission" date="2019-07" db="EMBL/GenBank/DDBJ databases">
        <title>Whole genome shotgun sequence of Oceanithermus desulfurans NBRC 100063.</title>
        <authorList>
            <person name="Hosoyama A."/>
            <person name="Uohara A."/>
            <person name="Ohji S."/>
            <person name="Ichikawa N."/>
        </authorList>
    </citation>
    <scope>NUCLEOTIDE SEQUENCE [LARGE SCALE GENOMIC DNA]</scope>
    <source>
        <strain evidence="2 3">NBRC 100063</strain>
    </source>
</reference>
<sequence>MPGSKKVRWFLVVTAALLALVACNTQQHRHAAAPASYPYEKLTSVGQQLNMVRHVVGDVIDQLQHRYWGWERFPPSPTSPYKDFYRDVPGWFYPELERVFAQAARIQPLLRDGSRVSYTWHQIVRLSEATEVAPHTVVDFRISTERREAGRDHYDVIMRAVVDLDRWKILYWKAWARPLRKTVYGGAVEKAIGCARLDQPFRFVLPPGVDFDDLSQSPEADRIVQVATCRSPRRVVYYDNRGGIYERRVAQSAEGFELVRVAEFDPADAR</sequence>
<evidence type="ECO:0008006" key="4">
    <source>
        <dbReference type="Google" id="ProtNLM"/>
    </source>
</evidence>
<keyword evidence="1" id="KW-0732">Signal</keyword>
<feature type="chain" id="PRO_5022155059" description="Lipoprotein" evidence="1">
    <location>
        <begin position="32"/>
        <end position="270"/>
    </location>
</feature>
<evidence type="ECO:0000313" key="3">
    <source>
        <dbReference type="Proteomes" id="UP000321827"/>
    </source>
</evidence>
<organism evidence="2 3">
    <name type="scientific">Oceanithermus desulfurans NBRC 100063</name>
    <dbReference type="NCBI Taxonomy" id="1227550"/>
    <lineage>
        <taxon>Bacteria</taxon>
        <taxon>Thermotogati</taxon>
        <taxon>Deinococcota</taxon>
        <taxon>Deinococci</taxon>
        <taxon>Thermales</taxon>
        <taxon>Thermaceae</taxon>
        <taxon>Oceanithermus</taxon>
    </lineage>
</organism>
<accession>A0A511RJN9</accession>
<feature type="signal peptide" evidence="1">
    <location>
        <begin position="1"/>
        <end position="31"/>
    </location>
</feature>
<name>A0A511RJN9_9DEIN</name>
<dbReference type="Proteomes" id="UP000321827">
    <property type="component" value="Unassembled WGS sequence"/>
</dbReference>
<evidence type="ECO:0000313" key="2">
    <source>
        <dbReference type="EMBL" id="GEM89863.1"/>
    </source>
</evidence>
<comment type="caution">
    <text evidence="2">The sequence shown here is derived from an EMBL/GenBank/DDBJ whole genome shotgun (WGS) entry which is preliminary data.</text>
</comment>
<dbReference type="PROSITE" id="PS51257">
    <property type="entry name" value="PROKAR_LIPOPROTEIN"/>
    <property type="match status" value="1"/>
</dbReference>
<dbReference type="AlphaFoldDB" id="A0A511RJN9"/>
<evidence type="ECO:0000256" key="1">
    <source>
        <dbReference type="SAM" id="SignalP"/>
    </source>
</evidence>
<gene>
    <name evidence="2" type="ORF">ODE01S_12970</name>
</gene>
<dbReference type="RefSeq" id="WP_147147070.1">
    <property type="nucleotide sequence ID" value="NZ_BJXN01000007.1"/>
</dbReference>
<dbReference type="EMBL" id="BJXN01000007">
    <property type="protein sequence ID" value="GEM89863.1"/>
    <property type="molecule type" value="Genomic_DNA"/>
</dbReference>
<proteinExistence type="predicted"/>